<feature type="transmembrane region" description="Helical" evidence="1">
    <location>
        <begin position="641"/>
        <end position="661"/>
    </location>
</feature>
<evidence type="ECO:0000313" key="4">
    <source>
        <dbReference type="EMBL" id="KAK3256531.1"/>
    </source>
</evidence>
<feature type="transmembrane region" description="Helical" evidence="1">
    <location>
        <begin position="681"/>
        <end position="702"/>
    </location>
</feature>
<organism evidence="4 5">
    <name type="scientific">Cymbomonas tetramitiformis</name>
    <dbReference type="NCBI Taxonomy" id="36881"/>
    <lineage>
        <taxon>Eukaryota</taxon>
        <taxon>Viridiplantae</taxon>
        <taxon>Chlorophyta</taxon>
        <taxon>Pyramimonadophyceae</taxon>
        <taxon>Pyramimonadales</taxon>
        <taxon>Pyramimonadaceae</taxon>
        <taxon>Cymbomonas</taxon>
    </lineage>
</organism>
<dbReference type="AlphaFoldDB" id="A0AAE0KPY6"/>
<dbReference type="Pfam" id="PF01757">
    <property type="entry name" value="Acyl_transf_3"/>
    <property type="match status" value="1"/>
</dbReference>
<name>A0AAE0KPY6_9CHLO</name>
<keyword evidence="1" id="KW-0812">Transmembrane</keyword>
<keyword evidence="1" id="KW-1133">Transmembrane helix</keyword>
<gene>
    <name evidence="4" type="ORF">CYMTET_34336</name>
</gene>
<dbReference type="GO" id="GO:0016747">
    <property type="term" value="F:acyltransferase activity, transferring groups other than amino-acyl groups"/>
    <property type="evidence" value="ECO:0007669"/>
    <property type="project" value="InterPro"/>
</dbReference>
<dbReference type="InterPro" id="IPR002656">
    <property type="entry name" value="Acyl_transf_3_dom"/>
</dbReference>
<evidence type="ECO:0000256" key="2">
    <source>
        <dbReference type="SAM" id="SignalP"/>
    </source>
</evidence>
<feature type="chain" id="PRO_5042028417" description="Acyltransferase 3 domain-containing protein" evidence="2">
    <location>
        <begin position="25"/>
        <end position="717"/>
    </location>
</feature>
<keyword evidence="1" id="KW-0472">Membrane</keyword>
<keyword evidence="5" id="KW-1185">Reference proteome</keyword>
<protein>
    <recommendedName>
        <fullName evidence="3">Acyltransferase 3 domain-containing protein</fullName>
    </recommendedName>
</protein>
<accession>A0AAE0KPY6</accession>
<sequence length="717" mass="79793">MRLFSLTCRRAIVCLFLLVPSLHAEAPRFSTSSTISSKLASIPKAPPAASIDTCSAALYNASYETLIHMTDACGKVNSGYLEGNLISYGDFQQCKHLRGAGVVYAYQPLNVTTLAILANNPSFLALAAEGTSPLIALCMPEACVKWNGGVTFVSTLVKVLGSPVDIHNLLASSDLFLSLPPIVEPYTQNMDWRAVCTVVFLALLVVLALAGAAVSLGGVPGCFELKIRADPAVKWLKYLECFSLTDNLWSLCDTTQRFAQTSALEGARVLSMQWVVIGHLYLMIRYTVSNVLFVEKEMKRWTFVTIENATVSVDSFFSISGFLLALVTLRKLRGRPSLRPLARCKQMIMFIVHRWLRLTPGLAVVMLVVARLVPYVSDSPKWSQVMGSNADYCNKHWWANLLYVNNFVPRNLAEECVAQSWYLANDFQFFIFTMPILMSFRDYAPFRNSLGLRCSVLLVPIVASCICRLVLADVYDFVVVNGGYEMTAKANRLNSDMYIQPHYRYATYGIGVLAGVLVDHWNHARVEGEDEATAAAEGGEYHMLSETAEEDSKLARKPEVRLNCLLTPRLIKWFVGFLVSLGMLGFIVLCEYGPYNGHPWTKTQNVLYEGFNRAAWSTFFMVILVGCAMGGLPLINKMLSVPIFIPLSKLSYGVYLIHLTYIETEYYQKPDAEAYFDNSIVGAYFSTLGIAYFLSALLFVLVDLPVAKLETHLLGRE</sequence>
<evidence type="ECO:0000259" key="3">
    <source>
        <dbReference type="Pfam" id="PF01757"/>
    </source>
</evidence>
<evidence type="ECO:0000313" key="5">
    <source>
        <dbReference type="Proteomes" id="UP001190700"/>
    </source>
</evidence>
<feature type="transmembrane region" description="Helical" evidence="1">
    <location>
        <begin position="198"/>
        <end position="219"/>
    </location>
</feature>
<comment type="caution">
    <text evidence="4">The sequence shown here is derived from an EMBL/GenBank/DDBJ whole genome shotgun (WGS) entry which is preliminary data.</text>
</comment>
<feature type="transmembrane region" description="Helical" evidence="1">
    <location>
        <begin position="355"/>
        <end position="376"/>
    </location>
</feature>
<dbReference type="Proteomes" id="UP001190700">
    <property type="component" value="Unassembled WGS sequence"/>
</dbReference>
<feature type="domain" description="Acyltransferase 3" evidence="3">
    <location>
        <begin position="263"/>
        <end position="677"/>
    </location>
</feature>
<evidence type="ECO:0000256" key="1">
    <source>
        <dbReference type="SAM" id="Phobius"/>
    </source>
</evidence>
<keyword evidence="2" id="KW-0732">Signal</keyword>
<dbReference type="PANTHER" id="PTHR11161:SF0">
    <property type="entry name" value="O-ACYLTRANSFERASE LIKE PROTEIN"/>
    <property type="match status" value="1"/>
</dbReference>
<feature type="transmembrane region" description="Helical" evidence="1">
    <location>
        <begin position="614"/>
        <end position="634"/>
    </location>
</feature>
<feature type="transmembrane region" description="Helical" evidence="1">
    <location>
        <begin position="570"/>
        <end position="594"/>
    </location>
</feature>
<feature type="signal peptide" evidence="2">
    <location>
        <begin position="1"/>
        <end position="24"/>
    </location>
</feature>
<proteinExistence type="predicted"/>
<feature type="transmembrane region" description="Helical" evidence="1">
    <location>
        <begin position="269"/>
        <end position="288"/>
    </location>
</feature>
<dbReference type="EMBL" id="LGRX02021571">
    <property type="protein sequence ID" value="KAK3256531.1"/>
    <property type="molecule type" value="Genomic_DNA"/>
</dbReference>
<dbReference type="PANTHER" id="PTHR11161">
    <property type="entry name" value="O-ACYLTRANSFERASE"/>
    <property type="match status" value="1"/>
</dbReference>
<reference evidence="4 5" key="1">
    <citation type="journal article" date="2015" name="Genome Biol. Evol.">
        <title>Comparative Genomics of a Bacterivorous Green Alga Reveals Evolutionary Causalities and Consequences of Phago-Mixotrophic Mode of Nutrition.</title>
        <authorList>
            <person name="Burns J.A."/>
            <person name="Paasch A."/>
            <person name="Narechania A."/>
            <person name="Kim E."/>
        </authorList>
    </citation>
    <scope>NUCLEOTIDE SEQUENCE [LARGE SCALE GENOMIC DNA]</scope>
    <source>
        <strain evidence="4 5">PLY_AMNH</strain>
    </source>
</reference>
<feature type="transmembrane region" description="Helical" evidence="1">
    <location>
        <begin position="450"/>
        <end position="471"/>
    </location>
</feature>
<dbReference type="InterPro" id="IPR052728">
    <property type="entry name" value="O2_lipid_transport_reg"/>
</dbReference>